<proteinExistence type="predicted"/>
<dbReference type="AlphaFoldDB" id="A0A2V1DSW1"/>
<evidence type="ECO:0000256" key="1">
    <source>
        <dbReference type="SAM" id="MobiDB-lite"/>
    </source>
</evidence>
<feature type="compositionally biased region" description="Basic and acidic residues" evidence="1">
    <location>
        <begin position="224"/>
        <end position="240"/>
    </location>
</feature>
<evidence type="ECO:0000313" key="3">
    <source>
        <dbReference type="Proteomes" id="UP000244855"/>
    </source>
</evidence>
<feature type="compositionally biased region" description="Polar residues" evidence="1">
    <location>
        <begin position="210"/>
        <end position="223"/>
    </location>
</feature>
<sequence>MISFIHHLPQPSLPPLIYSTVKPSNRQTVKPSNRHSTVTQPASTQLPPDFTLPSHSIHMKTSPFSAPTDGIGNLSASGVGACAPEPLYAVLPHCKHMPWFLCSACACRRVWEDVPARQSLDTRPSMLFPCGACRSHHSYGEVCSYCADGPRYSKSLEQKRSERVHCLSLTDTHPSGHTVLRASMMDADGREHGICLACQPNSRIPHPRPSAQQNGEGSSQSTQPDEKTRFVADLHLKRRN</sequence>
<feature type="region of interest" description="Disordered" evidence="1">
    <location>
        <begin position="204"/>
        <end position="240"/>
    </location>
</feature>
<dbReference type="EMBL" id="KZ805362">
    <property type="protein sequence ID" value="PVI01129.1"/>
    <property type="molecule type" value="Genomic_DNA"/>
</dbReference>
<name>A0A2V1DSW1_9PLEO</name>
<organism evidence="2 3">
    <name type="scientific">Periconia macrospinosa</name>
    <dbReference type="NCBI Taxonomy" id="97972"/>
    <lineage>
        <taxon>Eukaryota</taxon>
        <taxon>Fungi</taxon>
        <taxon>Dikarya</taxon>
        <taxon>Ascomycota</taxon>
        <taxon>Pezizomycotina</taxon>
        <taxon>Dothideomycetes</taxon>
        <taxon>Pleosporomycetidae</taxon>
        <taxon>Pleosporales</taxon>
        <taxon>Massarineae</taxon>
        <taxon>Periconiaceae</taxon>
        <taxon>Periconia</taxon>
    </lineage>
</organism>
<accession>A0A2V1DSW1</accession>
<dbReference type="Proteomes" id="UP000244855">
    <property type="component" value="Unassembled WGS sequence"/>
</dbReference>
<evidence type="ECO:0000313" key="2">
    <source>
        <dbReference type="EMBL" id="PVI01129.1"/>
    </source>
</evidence>
<protein>
    <submittedName>
        <fullName evidence="2">Uncharacterized protein</fullName>
    </submittedName>
</protein>
<feature type="compositionally biased region" description="Polar residues" evidence="1">
    <location>
        <begin position="23"/>
        <end position="46"/>
    </location>
</feature>
<keyword evidence="3" id="KW-1185">Reference proteome</keyword>
<feature type="region of interest" description="Disordered" evidence="1">
    <location>
        <begin position="23"/>
        <end position="47"/>
    </location>
</feature>
<gene>
    <name evidence="2" type="ORF">DM02DRAFT_654784</name>
</gene>
<reference evidence="2 3" key="1">
    <citation type="journal article" date="2018" name="Sci. Rep.">
        <title>Comparative genomics provides insights into the lifestyle and reveals functional heterogeneity of dark septate endophytic fungi.</title>
        <authorList>
            <person name="Knapp D.G."/>
            <person name="Nemeth J.B."/>
            <person name="Barry K."/>
            <person name="Hainaut M."/>
            <person name="Henrissat B."/>
            <person name="Johnson J."/>
            <person name="Kuo A."/>
            <person name="Lim J.H.P."/>
            <person name="Lipzen A."/>
            <person name="Nolan M."/>
            <person name="Ohm R.A."/>
            <person name="Tamas L."/>
            <person name="Grigoriev I.V."/>
            <person name="Spatafora J.W."/>
            <person name="Nagy L.G."/>
            <person name="Kovacs G.M."/>
        </authorList>
    </citation>
    <scope>NUCLEOTIDE SEQUENCE [LARGE SCALE GENOMIC DNA]</scope>
    <source>
        <strain evidence="2 3">DSE2036</strain>
    </source>
</reference>